<keyword evidence="2" id="KW-1185">Reference proteome</keyword>
<gene>
    <name evidence="1" type="ORF">BDZ85DRAFT_8490</name>
</gene>
<dbReference type="InterPro" id="IPR032675">
    <property type="entry name" value="LRR_dom_sf"/>
</dbReference>
<dbReference type="OrthoDB" id="3705926at2759"/>
<evidence type="ECO:0000313" key="2">
    <source>
        <dbReference type="Proteomes" id="UP000799538"/>
    </source>
</evidence>
<proteinExistence type="predicted"/>
<organism evidence="1 2">
    <name type="scientific">Elsinoe ampelina</name>
    <dbReference type="NCBI Taxonomy" id="302913"/>
    <lineage>
        <taxon>Eukaryota</taxon>
        <taxon>Fungi</taxon>
        <taxon>Dikarya</taxon>
        <taxon>Ascomycota</taxon>
        <taxon>Pezizomycotina</taxon>
        <taxon>Dothideomycetes</taxon>
        <taxon>Dothideomycetidae</taxon>
        <taxon>Myriangiales</taxon>
        <taxon>Elsinoaceae</taxon>
        <taxon>Elsinoe</taxon>
    </lineage>
</organism>
<dbReference type="SUPFAM" id="SSF52058">
    <property type="entry name" value="L domain-like"/>
    <property type="match status" value="1"/>
</dbReference>
<sequence length="475" mass="54002">MTGPARKERLSLYACVGHAQHSILQYLDTPDLQALSLVSKGTTFDVRHRLYAHIAWTWTETTTPPIAAFVRTILRRPDLAAHVQSVTLGGDMTPGYPARHRVLRVPTDDLDLVEAHNAIDDLAVPFAQVWKARVAQGTMDAFLALMVSQLNHLKRLIMKTAFTRSTSILGDFIMFTTAHHADSSSPRFGHLKELSCMLYWDFIGTGSFCQGENTDNLLPFFYLPHLETLTVDLDNPDTIRWPGSRPRLTNLTSLSLSEVRERHLPEILICLPSLQKLHYDWSYHPDLRSRHYTNRLDLSALAASFNHVSKTLTDICLTAACHLGGDDYTLPELDISGSFAGLRDLTRLKKLEIPIAFLLGFQPSTSNRIADILPENLEQLTIRDDLYEPIVNEFRHEVWLSKWDDDAMFEAIVLWIEDVGRTQPLLGRLHLKIDEMQEGEWLPAMQERLVQLGRQNGVAISVRRGWDHQDEDDIE</sequence>
<accession>A0A6A6GQG6</accession>
<evidence type="ECO:0008006" key="3">
    <source>
        <dbReference type="Google" id="ProtNLM"/>
    </source>
</evidence>
<protein>
    <recommendedName>
        <fullName evidence="3">F-box domain-containing protein</fullName>
    </recommendedName>
</protein>
<dbReference type="Proteomes" id="UP000799538">
    <property type="component" value="Unassembled WGS sequence"/>
</dbReference>
<reference evidence="2" key="1">
    <citation type="journal article" date="2020" name="Stud. Mycol.">
        <title>101 Dothideomycetes genomes: A test case for predicting lifestyles and emergence of pathogens.</title>
        <authorList>
            <person name="Haridas S."/>
            <person name="Albert R."/>
            <person name="Binder M."/>
            <person name="Bloem J."/>
            <person name="LaButti K."/>
            <person name="Salamov A."/>
            <person name="Andreopoulos B."/>
            <person name="Baker S."/>
            <person name="Barry K."/>
            <person name="Bills G."/>
            <person name="Bluhm B."/>
            <person name="Cannon C."/>
            <person name="Castanera R."/>
            <person name="Culley D."/>
            <person name="Daum C."/>
            <person name="Ezra D."/>
            <person name="Gonzalez J."/>
            <person name="Henrissat B."/>
            <person name="Kuo A."/>
            <person name="Liang C."/>
            <person name="Lipzen A."/>
            <person name="Lutzoni F."/>
            <person name="Magnuson J."/>
            <person name="Mondo S."/>
            <person name="Nolan M."/>
            <person name="Ohm R."/>
            <person name="Pangilinan J."/>
            <person name="Park H.-J."/>
            <person name="Ramirez L."/>
            <person name="Alfaro M."/>
            <person name="Sun H."/>
            <person name="Tritt A."/>
            <person name="Yoshinaga Y."/>
            <person name="Zwiers L.-H."/>
            <person name="Turgeon B."/>
            <person name="Goodwin S."/>
            <person name="Spatafora J."/>
            <person name="Crous P."/>
            <person name="Grigoriev I."/>
        </authorList>
    </citation>
    <scope>NUCLEOTIDE SEQUENCE [LARGE SCALE GENOMIC DNA]</scope>
    <source>
        <strain evidence="2">CECT 20119</strain>
    </source>
</reference>
<dbReference type="AlphaFoldDB" id="A0A6A6GQG6"/>
<name>A0A6A6GQG6_9PEZI</name>
<dbReference type="EMBL" id="ML992501">
    <property type="protein sequence ID" value="KAF2227848.1"/>
    <property type="molecule type" value="Genomic_DNA"/>
</dbReference>
<dbReference type="Gene3D" id="3.80.10.10">
    <property type="entry name" value="Ribonuclease Inhibitor"/>
    <property type="match status" value="1"/>
</dbReference>
<evidence type="ECO:0000313" key="1">
    <source>
        <dbReference type="EMBL" id="KAF2227848.1"/>
    </source>
</evidence>